<evidence type="ECO:0000313" key="3">
    <source>
        <dbReference type="Proteomes" id="UP000602905"/>
    </source>
</evidence>
<feature type="compositionally biased region" description="Polar residues" evidence="1">
    <location>
        <begin position="52"/>
        <end position="61"/>
    </location>
</feature>
<dbReference type="InterPro" id="IPR041078">
    <property type="entry name" value="Plavaka"/>
</dbReference>
<dbReference type="EMBL" id="JACYCD010000049">
    <property type="protein sequence ID" value="KAF8708259.1"/>
    <property type="molecule type" value="Genomic_DNA"/>
</dbReference>
<dbReference type="Pfam" id="PF18759">
    <property type="entry name" value="Plavaka"/>
    <property type="match status" value="2"/>
</dbReference>
<feature type="region of interest" description="Disordered" evidence="1">
    <location>
        <begin position="428"/>
        <end position="454"/>
    </location>
</feature>
<protein>
    <submittedName>
        <fullName evidence="2">Zn-finger protein</fullName>
    </submittedName>
</protein>
<comment type="caution">
    <text evidence="2">The sequence shown here is derived from an EMBL/GenBank/DDBJ whole genome shotgun (WGS) entry which is preliminary data.</text>
</comment>
<accession>A0A8H7HUU8</accession>
<proteinExistence type="predicted"/>
<feature type="compositionally biased region" description="Basic and acidic residues" evidence="1">
    <location>
        <begin position="430"/>
        <end position="440"/>
    </location>
</feature>
<reference evidence="2" key="1">
    <citation type="submission" date="2020-09" db="EMBL/GenBank/DDBJ databases">
        <title>Comparative genome analyses of four rice-infecting Rhizoctonia solani isolates reveal extensive enrichment of homogalacturonan modification genes.</title>
        <authorList>
            <person name="Lee D.-Y."/>
            <person name="Jeon J."/>
            <person name="Kim K.-T."/>
            <person name="Cheong K."/>
            <person name="Song H."/>
            <person name="Choi G."/>
            <person name="Ko J."/>
            <person name="Opiyo S.O."/>
            <person name="Zuo S."/>
            <person name="Madhav S."/>
            <person name="Lee Y.-H."/>
            <person name="Wang G.-L."/>
        </authorList>
    </citation>
    <scope>NUCLEOTIDE SEQUENCE</scope>
    <source>
        <strain evidence="2">AG1-IA WGL</strain>
    </source>
</reference>
<feature type="region of interest" description="Disordered" evidence="1">
    <location>
        <begin position="1"/>
        <end position="38"/>
    </location>
</feature>
<name>A0A8H7HUU8_9AGAM</name>
<feature type="region of interest" description="Disordered" evidence="1">
    <location>
        <begin position="50"/>
        <end position="100"/>
    </location>
</feature>
<feature type="compositionally biased region" description="Low complexity" evidence="1">
    <location>
        <begin position="68"/>
        <end position="79"/>
    </location>
</feature>
<organism evidence="2 3">
    <name type="scientific">Rhizoctonia solani</name>
    <dbReference type="NCBI Taxonomy" id="456999"/>
    <lineage>
        <taxon>Eukaryota</taxon>
        <taxon>Fungi</taxon>
        <taxon>Dikarya</taxon>
        <taxon>Basidiomycota</taxon>
        <taxon>Agaricomycotina</taxon>
        <taxon>Agaricomycetes</taxon>
        <taxon>Cantharellales</taxon>
        <taxon>Ceratobasidiaceae</taxon>
        <taxon>Rhizoctonia</taxon>
    </lineage>
</organism>
<dbReference type="OrthoDB" id="2576233at2759"/>
<evidence type="ECO:0000256" key="1">
    <source>
        <dbReference type="SAM" id="MobiDB-lite"/>
    </source>
</evidence>
<gene>
    <name evidence="2" type="ORF">RHS03_04453</name>
</gene>
<feature type="non-terminal residue" evidence="2">
    <location>
        <position position="1"/>
    </location>
</feature>
<sequence length="923" mass="104346">MMDRQRQHGNLSPPARPASSPTKAETSDPPLTLRGLPAEVDQIITEFLNDMLAQNTAPQNSTKDRGNSDSNSNSNSDNNSDSDADSDNSSIDGQENINPDEMEVELLLDVESEDGYEAYSPFDQLQDENLSVDNDIAISPTSDVSMVKVGEAKGQDLPESNVAGARIRKCLNQLEHLHQQKVQAGISPACPFANHLEFQFVQWMVENDVSQGARDKLIKLPIVSSRSKHAVVKGSPLFSNPQISQRCALSFSSNYALNKLLDKLPTAGPKWRRVTRRISGNITGANGKKLTELVEIWMRNILEVVEELLKNVTYGKQLVFVPRKVYLDGNERQIDEMWTGNWWNEIQQKLPPGATVVPIIISLDATQLTNFSGGKSAWPVYITIGNIPKAIRAKVNNYATMLLAYLPVPKFSCFTKKERGNQNQCHRCTVGRDQRGDSHLDNTNPPPPRDPRSTADVLEAQALDHTTSLYVTKGLKPYGKPFWANLPHTNIFTCLTPDILHQLHKGVFQEHLMNWCIKLVTKSLGDATQIDNRFKLMPRHSNLRHFLSGVTALKQSTADKHRQMQKVFIGVMHGLVPDCVLKTVLAFKDVFVELGIRKNFNINKIHAMIHYSESIRQMGAADGYNTKTPERLHIEFAKQAYKATNRHDFFAQMTVYLERREHVAKFDAYLHWAIPKYADNLQTQQDVYKDPAAPGWQLARISPVPPIPISILSRVYGIHNFEFYMNEFFDNYNIPLVFSPDNRLTVFPKATQIIDDAFATGLVDRVHASPVPSALGSPGTFDTVLIKKAEPGQGQFPGRLTYGMPAHRIGRVCLIFKLPPHYNIHNPLVYIQQFNRPSRRAPLVEVNMYRVKQTRHTQQYDKRYVEEVIPLALIRQTCHLIPQFGRPENTPLIDTPTADPLELFENFFINSYFDLHTFQMLSV</sequence>
<evidence type="ECO:0000313" key="2">
    <source>
        <dbReference type="EMBL" id="KAF8708259.1"/>
    </source>
</evidence>
<dbReference type="Proteomes" id="UP000602905">
    <property type="component" value="Unassembled WGS sequence"/>
</dbReference>
<dbReference type="AlphaFoldDB" id="A0A8H7HUU8"/>